<feature type="transmembrane region" description="Helical" evidence="10">
    <location>
        <begin position="204"/>
        <end position="224"/>
    </location>
</feature>
<feature type="region of interest" description="Disordered" evidence="9">
    <location>
        <begin position="745"/>
        <end position="787"/>
    </location>
</feature>
<evidence type="ECO:0000256" key="2">
    <source>
        <dbReference type="ARBA" id="ARBA00010520"/>
    </source>
</evidence>
<feature type="transmembrane region" description="Helical" evidence="10">
    <location>
        <begin position="41"/>
        <end position="61"/>
    </location>
</feature>
<name>A0ABR4QT32_9CEST</name>
<feature type="transmembrane region" description="Helical" evidence="10">
    <location>
        <begin position="377"/>
        <end position="398"/>
    </location>
</feature>
<dbReference type="InterPro" id="IPR006760">
    <property type="entry name" value="Endosulphine"/>
</dbReference>
<keyword evidence="3" id="KW-0813">Transport</keyword>
<keyword evidence="4 10" id="KW-0812">Transmembrane</keyword>
<protein>
    <submittedName>
        <fullName evidence="12">Cationic amino acid transporter 4</fullName>
    </submittedName>
</protein>
<evidence type="ECO:0000256" key="5">
    <source>
        <dbReference type="ARBA" id="ARBA00022776"/>
    </source>
</evidence>
<evidence type="ECO:0000256" key="9">
    <source>
        <dbReference type="SAM" id="MobiDB-lite"/>
    </source>
</evidence>
<dbReference type="Pfam" id="PF04667">
    <property type="entry name" value="Endosulfine"/>
    <property type="match status" value="1"/>
</dbReference>
<keyword evidence="6 10" id="KW-1133">Transmembrane helix</keyword>
<keyword evidence="13" id="KW-1185">Reference proteome</keyword>
<evidence type="ECO:0000256" key="1">
    <source>
        <dbReference type="ARBA" id="ARBA00004141"/>
    </source>
</evidence>
<feature type="compositionally biased region" description="Polar residues" evidence="9">
    <location>
        <begin position="760"/>
        <end position="787"/>
    </location>
</feature>
<feature type="transmembrane region" description="Helical" evidence="10">
    <location>
        <begin position="104"/>
        <end position="125"/>
    </location>
</feature>
<keyword evidence="5" id="KW-0132">Cell division</keyword>
<dbReference type="Pfam" id="PF13520">
    <property type="entry name" value="AA_permease_2"/>
    <property type="match status" value="2"/>
</dbReference>
<feature type="domain" description="Cationic amino acid transporter C-terminal" evidence="11">
    <location>
        <begin position="525"/>
        <end position="575"/>
    </location>
</feature>
<feature type="transmembrane region" description="Helical" evidence="10">
    <location>
        <begin position="343"/>
        <end position="365"/>
    </location>
</feature>
<evidence type="ECO:0000256" key="3">
    <source>
        <dbReference type="ARBA" id="ARBA00022448"/>
    </source>
</evidence>
<feature type="transmembrane region" description="Helical" evidence="10">
    <location>
        <begin position="175"/>
        <end position="192"/>
    </location>
</feature>
<keyword evidence="5" id="KW-0498">Mitosis</keyword>
<feature type="transmembrane region" description="Helical" evidence="10">
    <location>
        <begin position="300"/>
        <end position="323"/>
    </location>
</feature>
<feature type="compositionally biased region" description="Low complexity" evidence="9">
    <location>
        <begin position="745"/>
        <end position="759"/>
    </location>
</feature>
<comment type="subcellular location">
    <subcellularLocation>
        <location evidence="1">Membrane</location>
        <topology evidence="1">Multi-pass membrane protein</topology>
    </subcellularLocation>
</comment>
<evidence type="ECO:0000256" key="7">
    <source>
        <dbReference type="ARBA" id="ARBA00023136"/>
    </source>
</evidence>
<dbReference type="PANTHER" id="PTHR43243">
    <property type="entry name" value="INNER MEMBRANE TRANSPORTER YGJI-RELATED"/>
    <property type="match status" value="1"/>
</dbReference>
<evidence type="ECO:0000256" key="4">
    <source>
        <dbReference type="ARBA" id="ARBA00022692"/>
    </source>
</evidence>
<reference evidence="12 13" key="1">
    <citation type="journal article" date="2022" name="Front. Cell. Infect. Microbiol.">
        <title>The Genomes of Two Strains of Taenia crassiceps the Animal Model for the Study of Human Cysticercosis.</title>
        <authorList>
            <person name="Bobes R.J."/>
            <person name="Estrada K."/>
            <person name="Rios-Valencia D.G."/>
            <person name="Calderon-Gallegos A."/>
            <person name="de la Torre P."/>
            <person name="Carrero J.C."/>
            <person name="Sanchez-Flores A."/>
            <person name="Laclette J.P."/>
        </authorList>
    </citation>
    <scope>NUCLEOTIDE SEQUENCE [LARGE SCALE GENOMIC DNA]</scope>
    <source>
        <strain evidence="12">WFUcys</strain>
    </source>
</reference>
<dbReference type="InterPro" id="IPR029485">
    <property type="entry name" value="CAT_C"/>
</dbReference>
<sequence length="787" mass="85105">MVESISMRMKACLRDVWKAMKRRKTFESSSLETPLHRCLNVFDLTLLGLGNMTGSGIYVLTGTVIRDRAGPSIFLAYLIAGITAFLNALCYAELGSRIPKAGSAYSYTYIASGEFFAFLIGWSVILEYVLSVASVARGWSATIDAMSQSRISNGTMAVFGKFPEKAEFLGQYPDFLGAGTVIAFGLVLSFGAKLSAHVNSAMTLLNVSVLVLVTILMFALPNPTFHGIAPASHGGFFPYGVGGMIAGAGTCFYAFIGFDAITVSGEEAVDPKSLLLFVPWWTVDRQAAFTAAMRTRHITWATYVAGIGSLLGIGASLFTSLYAMPRIVYAMAADRLLPEWIGYVLPSTKVPIVAMAIFGGLAAILTFLCDIHTLAEFLSIGTLIAFTIVCMNVCILRYCHFDISTADVATPQSKPVSDAKPEEDMYEMNGAELSTQWPVGSVKPEFRRLLTLVPASLPPGRVPTVALVIYVLCALGVAAVVLGGSEYLLACSWWAVLLTLLFALLAIATLFVMIIHVQNTAFDTFKVPFVPAIPCLCIFLNMCLIVKLSPMTWIRFFIWSAIGLVIYFGWGWWHSKEASVSGEFDPLVQSSFDETVNEEQERCSSPTKRHFQKSYLGESLAMEGSDCPVTVQEKTPEQIAEEKLRAKYPNLVAQGPSILQKRLNRNVKYFDSGDYNMAKARCNSSQKAGMLKANPTSSSAIPEVSADVIAAQQTGDTIPTPENVPAVRKKAVELQHELHQHCQLSATATSTTSGAVTTAHPLSSSRGSPTSPVAGSSLTPSNSTVEK</sequence>
<evidence type="ECO:0000259" key="11">
    <source>
        <dbReference type="Pfam" id="PF13906"/>
    </source>
</evidence>
<feature type="transmembrane region" description="Helical" evidence="10">
    <location>
        <begin position="73"/>
        <end position="92"/>
    </location>
</feature>
<feature type="transmembrane region" description="Helical" evidence="10">
    <location>
        <begin position="494"/>
        <end position="517"/>
    </location>
</feature>
<dbReference type="PANTHER" id="PTHR43243:SF4">
    <property type="entry name" value="CATIONIC AMINO ACID TRANSPORTER 4"/>
    <property type="match status" value="1"/>
</dbReference>
<dbReference type="Pfam" id="PF13906">
    <property type="entry name" value="AA_permease_C"/>
    <property type="match status" value="1"/>
</dbReference>
<keyword evidence="7 10" id="KW-0472">Membrane</keyword>
<proteinExistence type="inferred from homology"/>
<evidence type="ECO:0000313" key="13">
    <source>
        <dbReference type="Proteomes" id="UP001651158"/>
    </source>
</evidence>
<evidence type="ECO:0000256" key="6">
    <source>
        <dbReference type="ARBA" id="ARBA00022989"/>
    </source>
</evidence>
<evidence type="ECO:0000256" key="10">
    <source>
        <dbReference type="SAM" id="Phobius"/>
    </source>
</evidence>
<dbReference type="Proteomes" id="UP001651158">
    <property type="component" value="Unassembled WGS sequence"/>
</dbReference>
<comment type="similarity">
    <text evidence="2">Belongs to the endosulfine family.</text>
</comment>
<dbReference type="Gene3D" id="1.20.1740.10">
    <property type="entry name" value="Amino acid/polyamine transporter I"/>
    <property type="match status" value="2"/>
</dbReference>
<keyword evidence="8" id="KW-0650">Protein phosphatase inhibitor</keyword>
<feature type="transmembrane region" description="Helical" evidence="10">
    <location>
        <begin position="529"/>
        <end position="546"/>
    </location>
</feature>
<feature type="transmembrane region" description="Helical" evidence="10">
    <location>
        <begin position="236"/>
        <end position="256"/>
    </location>
</feature>
<feature type="transmembrane region" description="Helical" evidence="10">
    <location>
        <begin position="553"/>
        <end position="573"/>
    </location>
</feature>
<comment type="caution">
    <text evidence="12">The sequence shown here is derived from an EMBL/GenBank/DDBJ whole genome shotgun (WGS) entry which is preliminary data.</text>
</comment>
<evidence type="ECO:0000256" key="8">
    <source>
        <dbReference type="ARBA" id="ARBA00023272"/>
    </source>
</evidence>
<accession>A0ABR4QT32</accession>
<dbReference type="EMBL" id="JAKROA010000001">
    <property type="protein sequence ID" value="KAL5112624.1"/>
    <property type="molecule type" value="Genomic_DNA"/>
</dbReference>
<evidence type="ECO:0000313" key="12">
    <source>
        <dbReference type="EMBL" id="KAL5112624.1"/>
    </source>
</evidence>
<dbReference type="InterPro" id="IPR002293">
    <property type="entry name" value="AA/rel_permease1"/>
</dbReference>
<keyword evidence="5" id="KW-0131">Cell cycle</keyword>
<feature type="transmembrane region" description="Helical" evidence="10">
    <location>
        <begin position="462"/>
        <end position="482"/>
    </location>
</feature>
<gene>
    <name evidence="12" type="ORF">TcWFU_007971</name>
</gene>
<organism evidence="12 13">
    <name type="scientific">Taenia crassiceps</name>
    <dbReference type="NCBI Taxonomy" id="6207"/>
    <lineage>
        <taxon>Eukaryota</taxon>
        <taxon>Metazoa</taxon>
        <taxon>Spiralia</taxon>
        <taxon>Lophotrochozoa</taxon>
        <taxon>Platyhelminthes</taxon>
        <taxon>Cestoda</taxon>
        <taxon>Eucestoda</taxon>
        <taxon>Cyclophyllidea</taxon>
        <taxon>Taeniidae</taxon>
        <taxon>Taenia</taxon>
    </lineage>
</organism>